<accession>A0ABR3RWA8</accession>
<gene>
    <name evidence="1" type="ORF">SLS60_003460</name>
</gene>
<evidence type="ECO:0000313" key="2">
    <source>
        <dbReference type="Proteomes" id="UP001521785"/>
    </source>
</evidence>
<sequence length="344" mass="39972">MSDEMDASLEKLRHLHGQCARTQLQIQDLQEEQCKLSLEFEHQLEQHAQADCRRLADMMRTKLPSELRELIYQYLYFEDAPIPVGSYHFTTYVPEPLRSEGTNIAHDEPFIVIPEGATRQDHSVERDENIIYPDSRLLNPAYLGHHIAREASMYYYKANTFSVCTLENALSDFLFKDPIHNFTGQKRIPQSAEPLGLTPVDHIRNLQIRIKYEHYSTYLAFYDNLDDGEKNLVQGIFDVLHDFCSHLNPAIASQLHVEFCMMTAYKAPTDEELYHDDRQHLNLLEAIRVPVYILKHDFGVDITVIHYDELVSVFPRNVTAIFQLSKDQWSQVCSLACIEIGRRL</sequence>
<proteinExistence type="predicted"/>
<dbReference type="EMBL" id="JAKJXO020000003">
    <property type="protein sequence ID" value="KAL1608518.1"/>
    <property type="molecule type" value="Genomic_DNA"/>
</dbReference>
<name>A0ABR3RWA8_9PLEO</name>
<comment type="caution">
    <text evidence="1">The sequence shown here is derived from an EMBL/GenBank/DDBJ whole genome shotgun (WGS) entry which is preliminary data.</text>
</comment>
<dbReference type="Proteomes" id="UP001521785">
    <property type="component" value="Unassembled WGS sequence"/>
</dbReference>
<evidence type="ECO:0000313" key="1">
    <source>
        <dbReference type="EMBL" id="KAL1608518.1"/>
    </source>
</evidence>
<keyword evidence="2" id="KW-1185">Reference proteome</keyword>
<protein>
    <submittedName>
        <fullName evidence="1">Uncharacterized protein</fullName>
    </submittedName>
</protein>
<organism evidence="1 2">
    <name type="scientific">Paraconiothyrium brasiliense</name>
    <dbReference type="NCBI Taxonomy" id="300254"/>
    <lineage>
        <taxon>Eukaryota</taxon>
        <taxon>Fungi</taxon>
        <taxon>Dikarya</taxon>
        <taxon>Ascomycota</taxon>
        <taxon>Pezizomycotina</taxon>
        <taxon>Dothideomycetes</taxon>
        <taxon>Pleosporomycetidae</taxon>
        <taxon>Pleosporales</taxon>
        <taxon>Massarineae</taxon>
        <taxon>Didymosphaeriaceae</taxon>
        <taxon>Paraconiothyrium</taxon>
    </lineage>
</organism>
<reference evidence="1 2" key="1">
    <citation type="submission" date="2024-02" db="EMBL/GenBank/DDBJ databases">
        <title>De novo assembly and annotation of 12 fungi associated with fruit tree decline syndrome in Ontario, Canada.</title>
        <authorList>
            <person name="Sulman M."/>
            <person name="Ellouze W."/>
            <person name="Ilyukhin E."/>
        </authorList>
    </citation>
    <scope>NUCLEOTIDE SEQUENCE [LARGE SCALE GENOMIC DNA]</scope>
    <source>
        <strain evidence="1 2">M42-189</strain>
    </source>
</reference>